<keyword evidence="2" id="KW-0677">Repeat</keyword>
<dbReference type="PROSITE" id="PS51450">
    <property type="entry name" value="LRR"/>
    <property type="match status" value="4"/>
</dbReference>
<dbReference type="Pfam" id="PF13516">
    <property type="entry name" value="LRR_6"/>
    <property type="match status" value="2"/>
</dbReference>
<comment type="caution">
    <text evidence="5">The sequence shown here is derived from an EMBL/GenBank/DDBJ whole genome shotgun (WGS) entry which is preliminary data.</text>
</comment>
<dbReference type="SUPFAM" id="SSF52540">
    <property type="entry name" value="P-loop containing nucleoside triphosphate hydrolases"/>
    <property type="match status" value="1"/>
</dbReference>
<dbReference type="Gene3D" id="3.40.50.300">
    <property type="entry name" value="P-loop containing nucleotide triphosphate hydrolases"/>
    <property type="match status" value="1"/>
</dbReference>
<evidence type="ECO:0000256" key="3">
    <source>
        <dbReference type="SAM" id="MobiDB-lite"/>
    </source>
</evidence>
<name>A0AAV2THX9_CALDB</name>
<gene>
    <name evidence="5" type="ORF">CDAUBV1_LOCUS11065</name>
</gene>
<feature type="region of interest" description="Disordered" evidence="3">
    <location>
        <begin position="429"/>
        <end position="455"/>
    </location>
</feature>
<feature type="compositionally biased region" description="Low complexity" evidence="3">
    <location>
        <begin position="433"/>
        <end position="442"/>
    </location>
</feature>
<sequence>MDSAGESLSRQSELEDLQRSCSGDSFVLGRADSSRQNLTTLEIPERLEKLTCLDLAHNNIASSEVLSRLSAMRILSLANNQLQEVECILLCQNLCKVDFSNNFLRELPQLRNLVFLRELNLSNNFIQSLDGLRGCESLQKLALTHNNLSFAILLGVDTQVFRYGSAEEVAQFEYAFAQNPDDFLQNADPPLLELTSLRYLDMSHNPGIGTAAAVTINPEQNKKERKTKCAPLMETAEFASNVLRHPCESGDQGIFPSSIQHLLLSGCGVSKLGGLQSITSLRQLELQDNQIVDMSELTALKPLHLLSSLDLHGNPICVQNNYYYKLLFILPRIMRLDDHQTTVKEKVKAKEYFMPSLRQTASQDHRINILYQYTSPQHLRDCTLQTLNAPYAILALIGPASSGKRELARGLLKKLGDYFALLKSHTDKRQSNSKKSNSIQISPRSNEIGHESSPTVTSFLSTGHELINERKEDYYHVDTDTFEQMRAEGEFIQTARIMENQYGLTWATLESVARRGLAGLFIGELEAVYSLQLSGLQPRYVLCLPEDIRSYEARLRARFTHDSVHEDLVSDEDFQEATSKKHEECIKWCLDRAADLYPNIHRENPGMFDSVLLTDDWSRSFTQLLELVMSYLGIDPKTSSISDMSIKKKVPPQDFGVQAKFSSTSDTDESSKTQLLCGMTQYTVQDRVMETDHPTVIGSRGATMGAQTSLLPASGRHSTPCATVRKLESESKSVYHYIPE</sequence>
<dbReference type="InterPro" id="IPR025875">
    <property type="entry name" value="Leu-rich_rpt_4"/>
</dbReference>
<dbReference type="GO" id="GO:0009966">
    <property type="term" value="P:regulation of signal transduction"/>
    <property type="evidence" value="ECO:0007669"/>
    <property type="project" value="UniProtKB-ARBA"/>
</dbReference>
<dbReference type="AlphaFoldDB" id="A0AAV2THX9"/>
<dbReference type="Pfam" id="PF12799">
    <property type="entry name" value="LRR_4"/>
    <property type="match status" value="1"/>
</dbReference>
<evidence type="ECO:0000259" key="4">
    <source>
        <dbReference type="PROSITE" id="PS50052"/>
    </source>
</evidence>
<reference evidence="5" key="1">
    <citation type="submission" date="2024-06" db="EMBL/GenBank/DDBJ databases">
        <authorList>
            <person name="Liu X."/>
            <person name="Lenzi L."/>
            <person name="Haldenby T S."/>
            <person name="Uol C."/>
        </authorList>
    </citation>
    <scope>NUCLEOTIDE SEQUENCE</scope>
</reference>
<feature type="domain" description="Guanylate kinase-like" evidence="4">
    <location>
        <begin position="391"/>
        <end position="629"/>
    </location>
</feature>
<dbReference type="PANTHER" id="PTHR23117">
    <property type="entry name" value="GUANYLATE KINASE-RELATED"/>
    <property type="match status" value="1"/>
</dbReference>
<dbReference type="GO" id="GO:0004385">
    <property type="term" value="F:GMP kinase activity"/>
    <property type="evidence" value="ECO:0007669"/>
    <property type="project" value="TreeGrafter"/>
</dbReference>
<dbReference type="GO" id="GO:0005829">
    <property type="term" value="C:cytosol"/>
    <property type="evidence" value="ECO:0007669"/>
    <property type="project" value="TreeGrafter"/>
</dbReference>
<dbReference type="Gene3D" id="3.80.10.10">
    <property type="entry name" value="Ribonuclease Inhibitor"/>
    <property type="match status" value="2"/>
</dbReference>
<proteinExistence type="predicted"/>
<keyword evidence="1" id="KW-0433">Leucine-rich repeat</keyword>
<evidence type="ECO:0000313" key="6">
    <source>
        <dbReference type="Proteomes" id="UP001497525"/>
    </source>
</evidence>
<evidence type="ECO:0000256" key="2">
    <source>
        <dbReference type="ARBA" id="ARBA00022737"/>
    </source>
</evidence>
<dbReference type="SMART" id="SM00369">
    <property type="entry name" value="LRR_TYP"/>
    <property type="match status" value="4"/>
</dbReference>
<evidence type="ECO:0000256" key="1">
    <source>
        <dbReference type="ARBA" id="ARBA00022614"/>
    </source>
</evidence>
<evidence type="ECO:0000313" key="5">
    <source>
        <dbReference type="EMBL" id="CAL5136760.1"/>
    </source>
</evidence>
<dbReference type="InterPro" id="IPR001611">
    <property type="entry name" value="Leu-rich_rpt"/>
</dbReference>
<dbReference type="InterPro" id="IPR032675">
    <property type="entry name" value="LRR_dom_sf"/>
</dbReference>
<dbReference type="SMART" id="SM00365">
    <property type="entry name" value="LRR_SD22"/>
    <property type="match status" value="4"/>
</dbReference>
<dbReference type="SUPFAM" id="SSF52047">
    <property type="entry name" value="RNI-like"/>
    <property type="match status" value="1"/>
</dbReference>
<protein>
    <recommendedName>
        <fullName evidence="4">Guanylate kinase-like domain-containing protein</fullName>
    </recommendedName>
</protein>
<dbReference type="Proteomes" id="UP001497525">
    <property type="component" value="Unassembled WGS sequence"/>
</dbReference>
<organism evidence="5 6">
    <name type="scientific">Calicophoron daubneyi</name>
    <name type="common">Rumen fluke</name>
    <name type="synonym">Paramphistomum daubneyi</name>
    <dbReference type="NCBI Taxonomy" id="300641"/>
    <lineage>
        <taxon>Eukaryota</taxon>
        <taxon>Metazoa</taxon>
        <taxon>Spiralia</taxon>
        <taxon>Lophotrochozoa</taxon>
        <taxon>Platyhelminthes</taxon>
        <taxon>Trematoda</taxon>
        <taxon>Digenea</taxon>
        <taxon>Plagiorchiida</taxon>
        <taxon>Pronocephalata</taxon>
        <taxon>Paramphistomoidea</taxon>
        <taxon>Paramphistomidae</taxon>
        <taxon>Calicophoron</taxon>
    </lineage>
</organism>
<dbReference type="PROSITE" id="PS50052">
    <property type="entry name" value="GUANYLATE_KINASE_2"/>
    <property type="match status" value="1"/>
</dbReference>
<dbReference type="EMBL" id="CAXLJL010000356">
    <property type="protein sequence ID" value="CAL5136760.1"/>
    <property type="molecule type" value="Genomic_DNA"/>
</dbReference>
<dbReference type="PANTHER" id="PTHR23117:SF18">
    <property type="entry name" value="LEUCINE-RICH REPEAT AND GUANYLATE KINASE DOMAIN-CONTAINING PROTEIN"/>
    <property type="match status" value="1"/>
</dbReference>
<accession>A0AAV2THX9</accession>
<dbReference type="InterPro" id="IPR008144">
    <property type="entry name" value="Guanylate_kin-like_dom"/>
</dbReference>
<dbReference type="InterPro" id="IPR003591">
    <property type="entry name" value="Leu-rich_rpt_typical-subtyp"/>
</dbReference>
<dbReference type="InterPro" id="IPR027417">
    <property type="entry name" value="P-loop_NTPase"/>
</dbReference>